<evidence type="ECO:0000313" key="2">
    <source>
        <dbReference type="EMBL" id="ODS23568.1"/>
    </source>
</evidence>
<keyword evidence="1" id="KW-1133">Transmembrane helix</keyword>
<accession>A0A1D2QPP6</accession>
<name>A0A1D2QPP6_9GAMM</name>
<comment type="caution">
    <text evidence="2">The sequence shown here is derived from an EMBL/GenBank/DDBJ whole genome shotgun (WGS) entry which is preliminary data.</text>
</comment>
<protein>
    <submittedName>
        <fullName evidence="2">Uncharacterized protein</fullName>
    </submittedName>
</protein>
<organism evidence="2 3">
    <name type="scientific">Candidatus Endobugula sertula</name>
    <name type="common">Bugula neritina bacterial symbiont</name>
    <dbReference type="NCBI Taxonomy" id="62101"/>
    <lineage>
        <taxon>Bacteria</taxon>
        <taxon>Pseudomonadati</taxon>
        <taxon>Pseudomonadota</taxon>
        <taxon>Gammaproteobacteria</taxon>
        <taxon>Cellvibrionales</taxon>
        <taxon>Cellvibrionaceae</taxon>
        <taxon>Candidatus Endobugula</taxon>
    </lineage>
</organism>
<reference evidence="2 3" key="1">
    <citation type="journal article" date="2016" name="Appl. Environ. Microbiol.">
        <title>Lack of Overt Genome Reduction in the Bryostatin-Producing Bryozoan Symbiont "Candidatus Endobugula sertula".</title>
        <authorList>
            <person name="Miller I.J."/>
            <person name="Vanee N."/>
            <person name="Fong S.S."/>
            <person name="Lim-Fong G.E."/>
            <person name="Kwan J.C."/>
        </authorList>
    </citation>
    <scope>NUCLEOTIDE SEQUENCE [LARGE SCALE GENOMIC DNA]</scope>
    <source>
        <strain evidence="2">AB1-4</strain>
    </source>
</reference>
<feature type="transmembrane region" description="Helical" evidence="1">
    <location>
        <begin position="18"/>
        <end position="35"/>
    </location>
</feature>
<keyword evidence="1" id="KW-0472">Membrane</keyword>
<evidence type="ECO:0000313" key="3">
    <source>
        <dbReference type="Proteomes" id="UP000242502"/>
    </source>
</evidence>
<dbReference type="Proteomes" id="UP000242502">
    <property type="component" value="Unassembled WGS sequence"/>
</dbReference>
<keyword evidence="1" id="KW-0812">Transmembrane</keyword>
<proteinExistence type="predicted"/>
<gene>
    <name evidence="2" type="ORF">AB835_08115</name>
</gene>
<evidence type="ECO:0000256" key="1">
    <source>
        <dbReference type="SAM" id="Phobius"/>
    </source>
</evidence>
<sequence length="399" mass="41886">MRLSSVCSFKKQKGAIEAIGYAMILVFSTLTWLWIQQQMEQFKDSAADQSGVYAAQFKHALQSKLTQDGVGITTGTFTGTAWLKDSATCTAGTGTLQHLPCAFPDNLNFDLSYSTVVTVSGGIATLTTSLGAPMYRGQANSSIAGRIVSAINGANSAYSTPVTQAYFVASHDMSTGVITITVTSSANLDYLRPDGTVLPTADFNWNGNGITGIDNLSSNTLSTTTINTSSLTATGSLNSSSLSTGTVSTGTLSVTGTVSAPSVSGTTITATNSTNTTTSTTNLTFRSAITPNGGCSGRAINVDSSGRVYSCVSGRWTSVGGTPSVVVSNGARGTGNHVLGYFHGCSASGHYNNSNSGDRMNAYIYAASGPISDGRYYWRLYNYSERSSQQLRYTCWRYQ</sequence>
<dbReference type="EMBL" id="MDLC01000025">
    <property type="protein sequence ID" value="ODS23568.1"/>
    <property type="molecule type" value="Genomic_DNA"/>
</dbReference>
<dbReference type="STRING" id="62101.AB835_08115"/>
<dbReference type="AlphaFoldDB" id="A0A1D2QPP6"/>